<dbReference type="InterPro" id="IPR007345">
    <property type="entry name" value="Polysacch_pyruvyl_Trfase"/>
</dbReference>
<evidence type="ECO:0000313" key="5">
    <source>
        <dbReference type="Proteomes" id="UP000190130"/>
    </source>
</evidence>
<organism evidence="2 4">
    <name type="scientific">Bosea thiooxidans</name>
    <dbReference type="NCBI Taxonomy" id="53254"/>
    <lineage>
        <taxon>Bacteria</taxon>
        <taxon>Pseudomonadati</taxon>
        <taxon>Pseudomonadota</taxon>
        <taxon>Alphaproteobacteria</taxon>
        <taxon>Hyphomicrobiales</taxon>
        <taxon>Boseaceae</taxon>
        <taxon>Bosea</taxon>
    </lineage>
</organism>
<dbReference type="GO" id="GO:0016740">
    <property type="term" value="F:transferase activity"/>
    <property type="evidence" value="ECO:0007669"/>
    <property type="project" value="UniProtKB-KW"/>
</dbReference>
<dbReference type="Proteomes" id="UP000051562">
    <property type="component" value="Unassembled WGS sequence"/>
</dbReference>
<dbReference type="AlphaFoldDB" id="A0A0Q3I9S6"/>
<reference evidence="2 4" key="1">
    <citation type="submission" date="2015-10" db="EMBL/GenBank/DDBJ databases">
        <title>Draft genome of Bosea thiooxidans.</title>
        <authorList>
            <person name="Wang X."/>
        </authorList>
    </citation>
    <scope>NUCLEOTIDE SEQUENCE [LARGE SCALE GENOMIC DNA]</scope>
    <source>
        <strain evidence="2 4">CGMCC 9174</strain>
    </source>
</reference>
<keyword evidence="4" id="KW-1185">Reference proteome</keyword>
<dbReference type="EMBL" id="FUYX01000003">
    <property type="protein sequence ID" value="SKB57602.1"/>
    <property type="molecule type" value="Genomic_DNA"/>
</dbReference>
<evidence type="ECO:0000313" key="2">
    <source>
        <dbReference type="EMBL" id="KQK31744.1"/>
    </source>
</evidence>
<evidence type="ECO:0000313" key="4">
    <source>
        <dbReference type="Proteomes" id="UP000051562"/>
    </source>
</evidence>
<proteinExistence type="predicted"/>
<name>A0A0Q3I9S6_9HYPH</name>
<reference evidence="3 5" key="2">
    <citation type="submission" date="2017-02" db="EMBL/GenBank/DDBJ databases">
        <authorList>
            <person name="Peterson S.W."/>
        </authorList>
    </citation>
    <scope>NUCLEOTIDE SEQUENCE [LARGE SCALE GENOMIC DNA]</scope>
    <source>
        <strain evidence="3 5">DSM 9653</strain>
    </source>
</reference>
<dbReference type="OrthoDB" id="9767435at2"/>
<evidence type="ECO:0000313" key="3">
    <source>
        <dbReference type="EMBL" id="SKB57602.1"/>
    </source>
</evidence>
<evidence type="ECO:0000259" key="1">
    <source>
        <dbReference type="Pfam" id="PF04230"/>
    </source>
</evidence>
<gene>
    <name evidence="2" type="ORF">ARD30_02340</name>
    <name evidence="3" type="ORF">SAMN05660750_01345</name>
</gene>
<dbReference type="RefSeq" id="WP_055726947.1">
    <property type="nucleotide sequence ID" value="NZ_FUYX01000003.1"/>
</dbReference>
<dbReference type="Pfam" id="PF04230">
    <property type="entry name" value="PS_pyruv_trans"/>
    <property type="match status" value="1"/>
</dbReference>
<dbReference type="STRING" id="53254.SAMN05660750_01345"/>
<protein>
    <submittedName>
        <fullName evidence="2">Polysaccharide pyruvyl transferase</fullName>
    </submittedName>
</protein>
<feature type="domain" description="Polysaccharide pyruvyl transferase" evidence="1">
    <location>
        <begin position="50"/>
        <end position="328"/>
    </location>
</feature>
<dbReference type="Proteomes" id="UP000190130">
    <property type="component" value="Unassembled WGS sequence"/>
</dbReference>
<dbReference type="EMBL" id="LMAR01000012">
    <property type="protein sequence ID" value="KQK31744.1"/>
    <property type="molecule type" value="Genomic_DNA"/>
</dbReference>
<accession>A0A0Q3I9S6</accession>
<sequence>MAPRILVTGIPSHLTRLIQKAEGAQVFYSEKQPQPEGKEAFLRELKNISNTGNYLIGEGALRALSPNATHIPFWHLWNAVNNGTGLDTINDRFDICVFTCANLLRKGLSADAEALVLSRLDMPVVMLGIGIQNRPDLEQSLPEGTQRLLKVLKEREHYFLTRGEETAAFLRDQGFSFVRPVGCPSLYFMPANVKSALRRLPDVKVGECRTIFTGYMGAELETIGDMNALSSDDGRSSYVVQDELLHFDMQVEPDADDRVYDSASGRVIGDLTFKGSDELKKKVDVHAFFDTNQWRAWTASMDFAFGRRFHGNVIALQAGVPSLIVAVDDRMREMLNFSGLPKLEAADFNGANDRAAFVADHLAAMNIPRIIETYSERERNFRSVLNEIGIA</sequence>
<keyword evidence="2" id="KW-0808">Transferase</keyword>